<feature type="domain" description="HYR" evidence="3">
    <location>
        <begin position="925"/>
        <end position="1004"/>
    </location>
</feature>
<evidence type="ECO:0000259" key="3">
    <source>
        <dbReference type="PROSITE" id="PS50825"/>
    </source>
</evidence>
<dbReference type="InterPro" id="IPR003410">
    <property type="entry name" value="HYR_dom"/>
</dbReference>
<dbReference type="PANTHER" id="PTHR24273:SF32">
    <property type="entry name" value="HYALIN"/>
    <property type="match status" value="1"/>
</dbReference>
<name>A0A1L9BGQ1_9BACT</name>
<dbReference type="InterPro" id="IPR030916">
    <property type="entry name" value="ELWxxDGT_rpt"/>
</dbReference>
<dbReference type="Gene3D" id="3.30.420.430">
    <property type="match status" value="1"/>
</dbReference>
<gene>
    <name evidence="4" type="ORF">BON30_11400</name>
</gene>
<organism evidence="4 5">
    <name type="scientific">Cystobacter ferrugineus</name>
    <dbReference type="NCBI Taxonomy" id="83449"/>
    <lineage>
        <taxon>Bacteria</taxon>
        <taxon>Pseudomonadati</taxon>
        <taxon>Myxococcota</taxon>
        <taxon>Myxococcia</taxon>
        <taxon>Myxococcales</taxon>
        <taxon>Cystobacterineae</taxon>
        <taxon>Archangiaceae</taxon>
        <taxon>Cystobacter</taxon>
    </lineage>
</organism>
<evidence type="ECO:0000256" key="1">
    <source>
        <dbReference type="ARBA" id="ARBA00022737"/>
    </source>
</evidence>
<accession>A0A1L9BGQ1</accession>
<dbReference type="InterPro" id="IPR017756">
    <property type="entry name" value="TM_Gly-Cys-Arg_CS"/>
</dbReference>
<dbReference type="Proteomes" id="UP000182229">
    <property type="component" value="Unassembled WGS sequence"/>
</dbReference>
<dbReference type="NCBIfam" id="TIGR03382">
    <property type="entry name" value="GC_trans_RRR"/>
    <property type="match status" value="1"/>
</dbReference>
<dbReference type="PROSITE" id="PS50825">
    <property type="entry name" value="HYR"/>
    <property type="match status" value="4"/>
</dbReference>
<sequence>MRLAILCLVLSACAPGGGADSRAPARLAQAALATADTRPIRPIRDIHPEEDKTSGSSPAGFVRMGPFVYFAATDAQLGNGLWRTDGTDEGTVRVASVYVPVRGPGAITEVDGLLYFSGGSPASDQEPWRSDGTPEGTFRLADLRPGADGSSPKGFTGLAGAVYFFTEYGTRALWRYDPATGVTTSLRSMCEPYCSVSNLVVHAGRLYFTVEGDSTSSGLWTSDGTEAGTVRVSEAQPVDFRPGEPGLVSLDGALYFLARESYSSGQSLWRSDGTAAGTRPVLRLDPAGTSSPSMSLTRVEGALAILVEETSTRWSLWWSDGTAPGTVRLKEFTLSYSNDGLVSPTAVGNRLFFVVADAAWSYPYFDELWCSDGTVSGTVRVKQYKSTTSYWDAAARGLTAVNDMLYFVAEDPTVGVELWRSDGSERGTVLVRNIDPRDAAGTSPSSGPLDLSAVGDTLYFTADDGHSGYELWKSQGQAWNTVRVKDIHREWWSAGGTNPYILGTAGGLWFFHARERKGGSAYLTTQVLWRTDGTEAGTFAVMPLDSDWADLPLPEGASLGSDFIFSTYGSQGALWKTAGAASGDVVQLWTGAYPGALETAGGQVFFYGTQSGLGEELWRTDGTPEGTRVVMDLVPGWGSSVPRSFTPVGQWLYFTAQDGVSGREVWRTDGTPEGTSRVADLMPGSGSSNPSGLTDVGGALFFVATTDVGLGLWRVGGPQEAPALVAVLAPPGSSTVAPTSFTAAAGRLFFVAKDPEHGAELWTSDGTSGGTRRVGDLWPGTGESLPKELVAVGGLLFFTAEDGVSGRELWRSDGTGEGTFRLADIHPGSGSSFKDDDSQLIQGSRLFGLESEGLLLFAASAPGSGNELWLSDGTREGTRRLVDLFPGAHSAMPRGFVRLGDRVAFAADDGRTGREPWLLEVAALTNREPPTLTCPEDLVVEALQPAGAPVFFPALETHDDVTASPSVTFSRTSGGFFPLGTSEVTATASDEAGNQASCSFHVTVRDTTSPAVFCPGDVTVEGTEAAGAHVDFRSPTATDGRMASPHVTLSAAPGSLFGFGSHTVTATATDAAGNTSSCSFVVTVSDTQVPSLACPDDLAVEATSPEGARVDFPPATASDGVRPAPTLTSQPASGSTLAPGVHRVTVTATDLAGLHSTCSFRVSVRDTTAPRLTCPEDVQEEATSAQGTPVSFPTPTAVDTVSAATLEVSHASGALYPRGTTRVSVSSRDEAGNTAVCRFTVTVRDTTAPQVTCPEPVEVQATADWGAQVTFPDAVARDGITPAPTVVADRPGGVFAVGEHSVTFTARDEAGNTATCSLPVRVLPGVVEPGGCSTVPVGSGLAWSMLALLAWLAVRRRPVH</sequence>
<feature type="region of interest" description="Disordered" evidence="2">
    <location>
        <begin position="1106"/>
        <end position="1138"/>
    </location>
</feature>
<dbReference type="EMBL" id="MPIN01000002">
    <property type="protein sequence ID" value="OJH41452.1"/>
    <property type="molecule type" value="Genomic_DNA"/>
</dbReference>
<keyword evidence="1" id="KW-0677">Repeat</keyword>
<dbReference type="SUPFAM" id="SSF63825">
    <property type="entry name" value="YWTD domain"/>
    <property type="match status" value="1"/>
</dbReference>
<reference evidence="5" key="1">
    <citation type="submission" date="2016-11" db="EMBL/GenBank/DDBJ databases">
        <authorList>
            <person name="Shukria A."/>
            <person name="Stevens D.C."/>
        </authorList>
    </citation>
    <scope>NUCLEOTIDE SEQUENCE [LARGE SCALE GENOMIC DNA]</scope>
    <source>
        <strain evidence="5">Cbfe23</strain>
    </source>
</reference>
<comment type="caution">
    <text evidence="4">The sequence shown here is derived from an EMBL/GenBank/DDBJ whole genome shotgun (WGS) entry which is preliminary data.</text>
</comment>
<evidence type="ECO:0000313" key="4">
    <source>
        <dbReference type="EMBL" id="OJH41452.1"/>
    </source>
</evidence>
<feature type="domain" description="HYR" evidence="3">
    <location>
        <begin position="1246"/>
        <end position="1324"/>
    </location>
</feature>
<reference evidence="4 5" key="2">
    <citation type="submission" date="2016-12" db="EMBL/GenBank/DDBJ databases">
        <title>Draft Genome Sequence of Cystobacter ferrugineus Strain Cbfe23.</title>
        <authorList>
            <person name="Akbar S."/>
            <person name="Dowd S.E."/>
            <person name="Stevens D.C."/>
        </authorList>
    </citation>
    <scope>NUCLEOTIDE SEQUENCE [LARGE SCALE GENOMIC DNA]</scope>
    <source>
        <strain evidence="4 5">Cbfe23</strain>
    </source>
</reference>
<feature type="domain" description="HYR" evidence="3">
    <location>
        <begin position="1165"/>
        <end position="1245"/>
    </location>
</feature>
<feature type="domain" description="HYR" evidence="3">
    <location>
        <begin position="1005"/>
        <end position="1086"/>
    </location>
</feature>
<evidence type="ECO:0000256" key="2">
    <source>
        <dbReference type="SAM" id="MobiDB-lite"/>
    </source>
</evidence>
<feature type="compositionally biased region" description="Polar residues" evidence="2">
    <location>
        <begin position="1126"/>
        <end position="1136"/>
    </location>
</feature>
<evidence type="ECO:0000313" key="5">
    <source>
        <dbReference type="Proteomes" id="UP000182229"/>
    </source>
</evidence>
<protein>
    <recommendedName>
        <fullName evidence="3">HYR domain-containing protein</fullName>
    </recommendedName>
</protein>
<dbReference type="Pfam" id="PF02494">
    <property type="entry name" value="HYR"/>
    <property type="match status" value="5"/>
</dbReference>
<dbReference type="NCBIfam" id="TIGR04534">
    <property type="entry name" value="ELWxxDGT_rpt"/>
    <property type="match status" value="1"/>
</dbReference>
<dbReference type="STRING" id="83449.BON30_11400"/>
<feature type="region of interest" description="Disordered" evidence="2">
    <location>
        <begin position="668"/>
        <end position="688"/>
    </location>
</feature>
<proteinExistence type="predicted"/>
<keyword evidence="5" id="KW-1185">Reference proteome</keyword>
<dbReference type="PANTHER" id="PTHR24273">
    <property type="entry name" value="FI04643P-RELATED"/>
    <property type="match status" value="1"/>
</dbReference>